<evidence type="ECO:0000259" key="4">
    <source>
        <dbReference type="Pfam" id="PF12928"/>
    </source>
</evidence>
<keyword evidence="6" id="KW-1185">Reference proteome</keyword>
<comment type="similarity">
    <text evidence="1">Belongs to the SEN54 family.</text>
</comment>
<sequence>MDDNFAQPGHTQRVPHTQENETELSGDEDEVPDWTKLKAFASTSSSSSKPSLPKRGDKEFEPSNGGPSSLQSHTLDRARDAMFSALQTERGISNKSISVAIWYPEISRAAVIQARGVLFNGIGHSAPRPVASLAKLQKRMELLPEEALYLIERGSLFCWNDSSLTKNVFEAEGKADVPEDYRMHGIPMTVQQAYAEMIGKDDLTLEKYHAYAYLKRLGFNVLRTHPPSVYYPTPPSLVTPSNPSLSRRISSSFQDFFARLWRRLFGRIDWWRPVRKGFLFGCARNYPSLYRILRFIPSGHGVTLHPHPYSQPSTTSLYTIFYNVYKPNTPFRKTAPPAPDFSLVVVDARTTSLPTLHELTNLWSQLPETGPPLPRQKNHGKATKSSFGMKPPTLSGTSTPVSSQHKFWIFNRLFSWFSHTKSPENNVVIQTRPPHPFAVLKNGKKTVVIGVVDCGTVSFYRFSLGAFEEMPLI</sequence>
<dbReference type="GO" id="GO:0000379">
    <property type="term" value="P:tRNA-type intron splice site recognition and cleavage"/>
    <property type="evidence" value="ECO:0007669"/>
    <property type="project" value="TreeGrafter"/>
</dbReference>
<evidence type="ECO:0000313" key="5">
    <source>
        <dbReference type="EMBL" id="GJJ15884.1"/>
    </source>
</evidence>
<dbReference type="PANTHER" id="PTHR21027">
    <property type="entry name" value="TRNA-SPLICING ENDONUCLEASE SUBUNIT SEN54"/>
    <property type="match status" value="1"/>
</dbReference>
<dbReference type="EMBL" id="BPWL01000011">
    <property type="protein sequence ID" value="GJJ15884.1"/>
    <property type="molecule type" value="Genomic_DNA"/>
</dbReference>
<name>A0AAV5AMQ0_9AGAM</name>
<dbReference type="GO" id="GO:0000214">
    <property type="term" value="C:tRNA-intron endonuclease complex"/>
    <property type="evidence" value="ECO:0007669"/>
    <property type="project" value="TreeGrafter"/>
</dbReference>
<evidence type="ECO:0000256" key="2">
    <source>
        <dbReference type="ARBA" id="ARBA00022694"/>
    </source>
</evidence>
<feature type="region of interest" description="Disordered" evidence="3">
    <location>
        <begin position="367"/>
        <end position="400"/>
    </location>
</feature>
<dbReference type="InterPro" id="IPR024337">
    <property type="entry name" value="tRNA_splic_suSen54"/>
</dbReference>
<keyword evidence="2" id="KW-0819">tRNA processing</keyword>
<gene>
    <name evidence="5" type="ORF">Clacol_010162</name>
</gene>
<dbReference type="InterPro" id="IPR024336">
    <property type="entry name" value="tRNA_splic_suSen54_N"/>
</dbReference>
<reference evidence="5" key="1">
    <citation type="submission" date="2021-10" db="EMBL/GenBank/DDBJ databases">
        <title>De novo Genome Assembly of Clathrus columnatus (Basidiomycota, Fungi) Using Illumina and Nanopore Sequence Data.</title>
        <authorList>
            <person name="Ogiso-Tanaka E."/>
            <person name="Itagaki H."/>
            <person name="Hosoya T."/>
            <person name="Hosaka K."/>
        </authorList>
    </citation>
    <scope>NUCLEOTIDE SEQUENCE</scope>
    <source>
        <strain evidence="5">MO-923</strain>
    </source>
</reference>
<dbReference type="AlphaFoldDB" id="A0AAV5AMQ0"/>
<dbReference type="Proteomes" id="UP001050691">
    <property type="component" value="Unassembled WGS sequence"/>
</dbReference>
<accession>A0AAV5AMQ0</accession>
<protein>
    <recommendedName>
        <fullName evidence="4">tRNA-splicing endonuclease subunit Sen54 N-terminal domain-containing protein</fullName>
    </recommendedName>
</protein>
<feature type="region of interest" description="Disordered" evidence="3">
    <location>
        <begin position="1"/>
        <end position="73"/>
    </location>
</feature>
<evidence type="ECO:0000256" key="1">
    <source>
        <dbReference type="ARBA" id="ARBA00005736"/>
    </source>
</evidence>
<feature type="compositionally biased region" description="Acidic residues" evidence="3">
    <location>
        <begin position="20"/>
        <end position="32"/>
    </location>
</feature>
<dbReference type="PANTHER" id="PTHR21027:SF1">
    <property type="entry name" value="TRNA-SPLICING ENDONUCLEASE SUBUNIT SEN54"/>
    <property type="match status" value="1"/>
</dbReference>
<evidence type="ECO:0000313" key="6">
    <source>
        <dbReference type="Proteomes" id="UP001050691"/>
    </source>
</evidence>
<dbReference type="Pfam" id="PF12928">
    <property type="entry name" value="tRNA_int_end_N2"/>
    <property type="match status" value="1"/>
</dbReference>
<comment type="caution">
    <text evidence="5">The sequence shown here is derived from an EMBL/GenBank/DDBJ whole genome shotgun (WGS) entry which is preliminary data.</text>
</comment>
<feature type="domain" description="tRNA-splicing endonuclease subunit Sen54 N-terminal" evidence="4">
    <location>
        <begin position="83"/>
        <end position="159"/>
    </location>
</feature>
<evidence type="ECO:0000256" key="3">
    <source>
        <dbReference type="SAM" id="MobiDB-lite"/>
    </source>
</evidence>
<organism evidence="5 6">
    <name type="scientific">Clathrus columnatus</name>
    <dbReference type="NCBI Taxonomy" id="1419009"/>
    <lineage>
        <taxon>Eukaryota</taxon>
        <taxon>Fungi</taxon>
        <taxon>Dikarya</taxon>
        <taxon>Basidiomycota</taxon>
        <taxon>Agaricomycotina</taxon>
        <taxon>Agaricomycetes</taxon>
        <taxon>Phallomycetidae</taxon>
        <taxon>Phallales</taxon>
        <taxon>Clathraceae</taxon>
        <taxon>Clathrus</taxon>
    </lineage>
</organism>
<feature type="compositionally biased region" description="Low complexity" evidence="3">
    <location>
        <begin position="37"/>
        <end position="53"/>
    </location>
</feature>
<proteinExistence type="inferred from homology"/>